<dbReference type="KEGG" id="cqi:110729983"/>
<proteinExistence type="inferred from homology"/>
<dbReference type="GO" id="GO:0046872">
    <property type="term" value="F:metal ion binding"/>
    <property type="evidence" value="ECO:0007669"/>
    <property type="project" value="UniProtKB-KW"/>
</dbReference>
<evidence type="ECO:0000256" key="1">
    <source>
        <dbReference type="ARBA" id="ARBA00008056"/>
    </source>
</evidence>
<dbReference type="Gene3D" id="2.60.120.330">
    <property type="entry name" value="B-lactam Antibiotic, Isopenicillin N Synthase, Chain"/>
    <property type="match status" value="1"/>
</dbReference>
<sequence length="341" mass="39427">MDESKKDDVISKLVQEIGKKGEEIPQKYMIKNDVISPAIDASTNLWEETLLIDFDLISTGSSSAHQDELSKLHSAFKNWGCFQVINHGMTSLFLDELIDVSRQFFALPLEEKLMYSVMEDVYNDRLFLTVYPEDQRKLQFCPQKPQKFSEILHEFLLNLRMMFEVILKAMARSLELREDCFLKDHGERGLLETRFAFYPPCSRPDKVYGVRPHSDRSFVSMVLPDKNVPESLHILKDDKWFYVPVIPGALVVVLGDLAEAMSNGVFKSVIHRVMTNLERERHSVSAFYTPEPEDDVGPINELISVNQPELYKKLSMKIYDQLFLETFSQDIRVLDALIIKH</sequence>
<dbReference type="InterPro" id="IPR050295">
    <property type="entry name" value="Plant_2OG-oxidoreductases"/>
</dbReference>
<feature type="domain" description="Fe2OG dioxygenase" evidence="5">
    <location>
        <begin position="189"/>
        <end position="290"/>
    </location>
</feature>
<dbReference type="Pfam" id="PF14226">
    <property type="entry name" value="DIOX_N"/>
    <property type="match status" value="1"/>
</dbReference>
<dbReference type="SMR" id="A0A803LTX6"/>
<keyword evidence="4" id="KW-0560">Oxidoreductase</keyword>
<dbReference type="OrthoDB" id="288590at2759"/>
<accession>A0A803LTX6</accession>
<keyword evidence="2 4" id="KW-0479">Metal-binding</keyword>
<gene>
    <name evidence="6" type="primary">LOC110729983</name>
</gene>
<dbReference type="GO" id="GO:0016491">
    <property type="term" value="F:oxidoreductase activity"/>
    <property type="evidence" value="ECO:0007669"/>
    <property type="project" value="UniProtKB-KW"/>
</dbReference>
<evidence type="ECO:0000256" key="3">
    <source>
        <dbReference type="ARBA" id="ARBA00023004"/>
    </source>
</evidence>
<evidence type="ECO:0000313" key="6">
    <source>
        <dbReference type="EnsemblPlants" id="AUR62018670-RA:cds"/>
    </source>
</evidence>
<dbReference type="AlphaFoldDB" id="A0A803LTX6"/>
<evidence type="ECO:0000256" key="2">
    <source>
        <dbReference type="ARBA" id="ARBA00022723"/>
    </source>
</evidence>
<dbReference type="OMA" id="FNIREVP"/>
<keyword evidence="7" id="KW-1185">Reference proteome</keyword>
<reference evidence="6" key="2">
    <citation type="submission" date="2021-03" db="UniProtKB">
        <authorList>
            <consortium name="EnsemblPlants"/>
        </authorList>
    </citation>
    <scope>IDENTIFICATION</scope>
</reference>
<keyword evidence="3 4" id="KW-0408">Iron</keyword>
<dbReference type="InterPro" id="IPR026992">
    <property type="entry name" value="DIOX_N"/>
</dbReference>
<protein>
    <recommendedName>
        <fullName evidence="5">Fe2OG dioxygenase domain-containing protein</fullName>
    </recommendedName>
</protein>
<dbReference type="InterPro" id="IPR044861">
    <property type="entry name" value="IPNS-like_FE2OG_OXY"/>
</dbReference>
<name>A0A803LTX6_CHEQI</name>
<dbReference type="RefSeq" id="XP_021765462.1">
    <property type="nucleotide sequence ID" value="XM_021909770.1"/>
</dbReference>
<dbReference type="PANTHER" id="PTHR47991">
    <property type="entry name" value="OXOGLUTARATE/IRON-DEPENDENT DIOXYGENASE"/>
    <property type="match status" value="1"/>
</dbReference>
<evidence type="ECO:0000313" key="7">
    <source>
        <dbReference type="Proteomes" id="UP000596660"/>
    </source>
</evidence>
<dbReference type="GeneID" id="110729983"/>
<dbReference type="SUPFAM" id="SSF51197">
    <property type="entry name" value="Clavaminate synthase-like"/>
    <property type="match status" value="1"/>
</dbReference>
<dbReference type="InterPro" id="IPR027443">
    <property type="entry name" value="IPNS-like_sf"/>
</dbReference>
<evidence type="ECO:0000256" key="4">
    <source>
        <dbReference type="RuleBase" id="RU003682"/>
    </source>
</evidence>
<dbReference type="Gramene" id="AUR62018670-RA">
    <property type="protein sequence ID" value="AUR62018670-RA:cds"/>
    <property type="gene ID" value="AUR62018670"/>
</dbReference>
<reference evidence="6" key="1">
    <citation type="journal article" date="2017" name="Nature">
        <title>The genome of Chenopodium quinoa.</title>
        <authorList>
            <person name="Jarvis D.E."/>
            <person name="Ho Y.S."/>
            <person name="Lightfoot D.J."/>
            <person name="Schmoeckel S.M."/>
            <person name="Li B."/>
            <person name="Borm T.J.A."/>
            <person name="Ohyanagi H."/>
            <person name="Mineta K."/>
            <person name="Michell C.T."/>
            <person name="Saber N."/>
            <person name="Kharbatia N.M."/>
            <person name="Rupper R.R."/>
            <person name="Sharp A.R."/>
            <person name="Dally N."/>
            <person name="Boughton B.A."/>
            <person name="Woo Y.H."/>
            <person name="Gao G."/>
            <person name="Schijlen E.G.W.M."/>
            <person name="Guo X."/>
            <person name="Momin A.A."/>
            <person name="Negrao S."/>
            <person name="Al-Babili S."/>
            <person name="Gehring C."/>
            <person name="Roessner U."/>
            <person name="Jung C."/>
            <person name="Murphy K."/>
            <person name="Arold S.T."/>
            <person name="Gojobori T."/>
            <person name="van der Linden C.G."/>
            <person name="van Loo E.N."/>
            <person name="Jellen E.N."/>
            <person name="Maughan P.J."/>
            <person name="Tester M."/>
        </authorList>
    </citation>
    <scope>NUCLEOTIDE SEQUENCE [LARGE SCALE GENOMIC DNA]</scope>
    <source>
        <strain evidence="6">cv. PI 614886</strain>
    </source>
</reference>
<organism evidence="6 7">
    <name type="scientific">Chenopodium quinoa</name>
    <name type="common">Quinoa</name>
    <dbReference type="NCBI Taxonomy" id="63459"/>
    <lineage>
        <taxon>Eukaryota</taxon>
        <taxon>Viridiplantae</taxon>
        <taxon>Streptophyta</taxon>
        <taxon>Embryophyta</taxon>
        <taxon>Tracheophyta</taxon>
        <taxon>Spermatophyta</taxon>
        <taxon>Magnoliopsida</taxon>
        <taxon>eudicotyledons</taxon>
        <taxon>Gunneridae</taxon>
        <taxon>Pentapetalae</taxon>
        <taxon>Caryophyllales</taxon>
        <taxon>Chenopodiaceae</taxon>
        <taxon>Chenopodioideae</taxon>
        <taxon>Atripliceae</taxon>
        <taxon>Chenopodium</taxon>
    </lineage>
</organism>
<dbReference type="EnsemblPlants" id="AUR62018670-RA">
    <property type="protein sequence ID" value="AUR62018670-RA:cds"/>
    <property type="gene ID" value="AUR62018670"/>
</dbReference>
<comment type="similarity">
    <text evidence="1 4">Belongs to the iron/ascorbate-dependent oxidoreductase family.</text>
</comment>
<dbReference type="Pfam" id="PF03171">
    <property type="entry name" value="2OG-FeII_Oxy"/>
    <property type="match status" value="1"/>
</dbReference>
<evidence type="ECO:0000259" key="5">
    <source>
        <dbReference type="PROSITE" id="PS51471"/>
    </source>
</evidence>
<dbReference type="PROSITE" id="PS51471">
    <property type="entry name" value="FE2OG_OXY"/>
    <property type="match status" value="1"/>
</dbReference>
<dbReference type="InterPro" id="IPR005123">
    <property type="entry name" value="Oxoglu/Fe-dep_dioxygenase_dom"/>
</dbReference>
<dbReference type="Proteomes" id="UP000596660">
    <property type="component" value="Unplaced"/>
</dbReference>